<keyword evidence="1" id="KW-1133">Transmembrane helix</keyword>
<evidence type="ECO:0000313" key="3">
    <source>
        <dbReference type="Proteomes" id="UP000707138"/>
    </source>
</evidence>
<keyword evidence="3" id="KW-1185">Reference proteome</keyword>
<comment type="caution">
    <text evidence="2">The sequence shown here is derived from an EMBL/GenBank/DDBJ whole genome shotgun (WGS) entry which is preliminary data.</text>
</comment>
<organism evidence="2 3">
    <name type="scientific">Veillonella magna</name>
    <dbReference type="NCBI Taxonomy" id="464322"/>
    <lineage>
        <taxon>Bacteria</taxon>
        <taxon>Bacillati</taxon>
        <taxon>Bacillota</taxon>
        <taxon>Negativicutes</taxon>
        <taxon>Veillonellales</taxon>
        <taxon>Veillonellaceae</taxon>
        <taxon>Veillonella</taxon>
    </lineage>
</organism>
<gene>
    <name evidence="2" type="ORF">H6A01_01370</name>
</gene>
<keyword evidence="1" id="KW-0472">Membrane</keyword>
<feature type="transmembrane region" description="Helical" evidence="1">
    <location>
        <begin position="20"/>
        <end position="41"/>
    </location>
</feature>
<dbReference type="RefSeq" id="WP_205087294.1">
    <property type="nucleotide sequence ID" value="NZ_JACJLA010000002.1"/>
</dbReference>
<sequence>MNDRQQRILRRNGFMYADAMLTTVIAVVAVLGLTMMITTALGRMHEATIRDTILQYTIAAMEQGKADYRKEGTAILPNHDTHREEGYRTEPTITPDEIKGETVKRLTVRGYYQDELYCTLTTILWDERTMTPHATAATSL</sequence>
<accession>A0ABS2GFR2</accession>
<reference evidence="2 3" key="1">
    <citation type="journal article" date="2021" name="Sci. Rep.">
        <title>The distribution of antibiotic resistance genes in chicken gut microbiota commensals.</title>
        <authorList>
            <person name="Juricova H."/>
            <person name="Matiasovicova J."/>
            <person name="Kubasova T."/>
            <person name="Cejkova D."/>
            <person name="Rychlik I."/>
        </authorList>
    </citation>
    <scope>NUCLEOTIDE SEQUENCE [LARGE SCALE GENOMIC DNA]</scope>
    <source>
        <strain evidence="2 3">An537</strain>
    </source>
</reference>
<dbReference type="Proteomes" id="UP000707138">
    <property type="component" value="Unassembled WGS sequence"/>
</dbReference>
<dbReference type="EMBL" id="JACJLA010000002">
    <property type="protein sequence ID" value="MBM6911978.1"/>
    <property type="molecule type" value="Genomic_DNA"/>
</dbReference>
<keyword evidence="1" id="KW-0812">Transmembrane</keyword>
<proteinExistence type="predicted"/>
<evidence type="ECO:0000256" key="1">
    <source>
        <dbReference type="SAM" id="Phobius"/>
    </source>
</evidence>
<evidence type="ECO:0008006" key="4">
    <source>
        <dbReference type="Google" id="ProtNLM"/>
    </source>
</evidence>
<protein>
    <recommendedName>
        <fullName evidence="4">Type II secretion system protein</fullName>
    </recommendedName>
</protein>
<evidence type="ECO:0000313" key="2">
    <source>
        <dbReference type="EMBL" id="MBM6911978.1"/>
    </source>
</evidence>
<name>A0ABS2GFR2_9FIRM</name>